<dbReference type="Pfam" id="PF10545">
    <property type="entry name" value="MADF_DNA_bdg"/>
    <property type="match status" value="1"/>
</dbReference>
<dbReference type="InterPro" id="IPR006578">
    <property type="entry name" value="MADF-dom"/>
</dbReference>
<feature type="compositionally biased region" description="Acidic residues" evidence="1">
    <location>
        <begin position="125"/>
        <end position="137"/>
    </location>
</feature>
<dbReference type="PANTHER" id="PTHR21505">
    <property type="entry name" value="MADF DOMAIN-CONTAINING PROTEIN-RELATED"/>
    <property type="match status" value="1"/>
</dbReference>
<name>A0AAU9UFE5_EUPED</name>
<dbReference type="SMART" id="SM00595">
    <property type="entry name" value="MADF"/>
    <property type="match status" value="1"/>
</dbReference>
<dbReference type="PANTHER" id="PTHR21505:SF8">
    <property type="entry name" value="DPT-YFP REPRESSOR BY OVEREXPRESSION, ISOFORM D-RELATED"/>
    <property type="match status" value="1"/>
</dbReference>
<proteinExistence type="predicted"/>
<accession>A0AAU9UFE5</accession>
<dbReference type="PROSITE" id="PS51029">
    <property type="entry name" value="MADF"/>
    <property type="match status" value="1"/>
</dbReference>
<evidence type="ECO:0000313" key="3">
    <source>
        <dbReference type="EMBL" id="CAH2096532.1"/>
    </source>
</evidence>
<feature type="compositionally biased region" description="Basic and acidic residues" evidence="1">
    <location>
        <begin position="140"/>
        <end position="149"/>
    </location>
</feature>
<dbReference type="Proteomes" id="UP001153954">
    <property type="component" value="Unassembled WGS sequence"/>
</dbReference>
<evidence type="ECO:0000259" key="2">
    <source>
        <dbReference type="PROSITE" id="PS51029"/>
    </source>
</evidence>
<reference evidence="3" key="1">
    <citation type="submission" date="2022-03" db="EMBL/GenBank/DDBJ databases">
        <authorList>
            <person name="Tunstrom K."/>
        </authorList>
    </citation>
    <scope>NUCLEOTIDE SEQUENCE</scope>
</reference>
<dbReference type="AlphaFoldDB" id="A0AAU9UFE5"/>
<organism evidence="3 4">
    <name type="scientific">Euphydryas editha</name>
    <name type="common">Edith's checkerspot</name>
    <dbReference type="NCBI Taxonomy" id="104508"/>
    <lineage>
        <taxon>Eukaryota</taxon>
        <taxon>Metazoa</taxon>
        <taxon>Ecdysozoa</taxon>
        <taxon>Arthropoda</taxon>
        <taxon>Hexapoda</taxon>
        <taxon>Insecta</taxon>
        <taxon>Pterygota</taxon>
        <taxon>Neoptera</taxon>
        <taxon>Endopterygota</taxon>
        <taxon>Lepidoptera</taxon>
        <taxon>Glossata</taxon>
        <taxon>Ditrysia</taxon>
        <taxon>Papilionoidea</taxon>
        <taxon>Nymphalidae</taxon>
        <taxon>Nymphalinae</taxon>
        <taxon>Euphydryas</taxon>
    </lineage>
</organism>
<evidence type="ECO:0000313" key="4">
    <source>
        <dbReference type="Proteomes" id="UP001153954"/>
    </source>
</evidence>
<feature type="domain" description="MADF" evidence="2">
    <location>
        <begin position="14"/>
        <end position="109"/>
    </location>
</feature>
<sequence length="245" mass="29070">MSNKRRGYREVLEEFINIYRSEPCLWQMKNKEYHNRKKKTIAYNKLINQLKEIEPSANREMVVKKINGLRTTYRKEKKKKEAYLKFGDTQYEPTLWYYDLMSFLDGDQETPVDTPVGRDSCSNTEEIEEYESTEEITSESMERDSIGSERHDTLETKSMSDMTPIRSRRDKRKCPTKTIAWTNEMVPTTRYKRSSIEEDRFDAFGKNIAMKLRDLPKQQRLIAEKIINDTLFQAEMGLLTLPKTE</sequence>
<keyword evidence="4" id="KW-1185">Reference proteome</keyword>
<protein>
    <recommendedName>
        <fullName evidence="2">MADF domain-containing protein</fullName>
    </recommendedName>
</protein>
<gene>
    <name evidence="3" type="ORF">EEDITHA_LOCUS11864</name>
</gene>
<feature type="region of interest" description="Disordered" evidence="1">
    <location>
        <begin position="109"/>
        <end position="149"/>
    </location>
</feature>
<dbReference type="EMBL" id="CAKOGL010000016">
    <property type="protein sequence ID" value="CAH2096532.1"/>
    <property type="molecule type" value="Genomic_DNA"/>
</dbReference>
<comment type="caution">
    <text evidence="3">The sequence shown here is derived from an EMBL/GenBank/DDBJ whole genome shotgun (WGS) entry which is preliminary data.</text>
</comment>
<evidence type="ECO:0000256" key="1">
    <source>
        <dbReference type="SAM" id="MobiDB-lite"/>
    </source>
</evidence>